<dbReference type="RefSeq" id="WP_096496048.1">
    <property type="nucleotide sequence ID" value="NZ_CP023445.1"/>
</dbReference>
<evidence type="ECO:0000313" key="7">
    <source>
        <dbReference type="Proteomes" id="UP000218505"/>
    </source>
</evidence>
<dbReference type="GO" id="GO:0046872">
    <property type="term" value="F:metal ion binding"/>
    <property type="evidence" value="ECO:0007669"/>
    <property type="project" value="UniProtKB-KW"/>
</dbReference>
<proteinExistence type="predicted"/>
<dbReference type="AlphaFoldDB" id="A0A290ZB94"/>
<dbReference type="KEGG" id="apre:CNX65_25630"/>
<accession>A0A290ZB94</accession>
<dbReference type="Pfam" id="PF00355">
    <property type="entry name" value="Rieske"/>
    <property type="match status" value="1"/>
</dbReference>
<gene>
    <name evidence="6" type="ORF">CNX65_25630</name>
</gene>
<dbReference type="Gene3D" id="2.102.10.10">
    <property type="entry name" value="Rieske [2Fe-2S] iron-sulphur domain"/>
    <property type="match status" value="1"/>
</dbReference>
<evidence type="ECO:0000259" key="5">
    <source>
        <dbReference type="PROSITE" id="PS51296"/>
    </source>
</evidence>
<organism evidence="6 7">
    <name type="scientific">Actinosynnema pretiosum</name>
    <dbReference type="NCBI Taxonomy" id="42197"/>
    <lineage>
        <taxon>Bacteria</taxon>
        <taxon>Bacillati</taxon>
        <taxon>Actinomycetota</taxon>
        <taxon>Actinomycetes</taxon>
        <taxon>Pseudonocardiales</taxon>
        <taxon>Pseudonocardiaceae</taxon>
        <taxon>Actinosynnema</taxon>
    </lineage>
</organism>
<name>A0A290ZB94_9PSEU</name>
<sequence length="112" mass="11922">MTAVRVCSLADLTDRVPVAFQVGDEQVPVVLVRQGDAVHALRDECSHAAISLSEGEVTRKGIECWLHGSCFDLTTGKPSSPPASDPVDVFAVELRGGDVHSDVYVDVTTTTN</sequence>
<dbReference type="GO" id="GO:0004497">
    <property type="term" value="F:monooxygenase activity"/>
    <property type="evidence" value="ECO:0007669"/>
    <property type="project" value="UniProtKB-ARBA"/>
</dbReference>
<dbReference type="GO" id="GO:0016705">
    <property type="term" value="F:oxidoreductase activity, acting on paired donors, with incorporation or reduction of molecular oxygen"/>
    <property type="evidence" value="ECO:0007669"/>
    <property type="project" value="UniProtKB-ARBA"/>
</dbReference>
<dbReference type="PROSITE" id="PS51296">
    <property type="entry name" value="RIESKE"/>
    <property type="match status" value="1"/>
</dbReference>
<protein>
    <submittedName>
        <fullName evidence="6">Non-heme iron oxygenase ferredoxin subunit</fullName>
    </submittedName>
</protein>
<dbReference type="GO" id="GO:0051537">
    <property type="term" value="F:2 iron, 2 sulfur cluster binding"/>
    <property type="evidence" value="ECO:0007669"/>
    <property type="project" value="UniProtKB-KW"/>
</dbReference>
<evidence type="ECO:0000313" key="6">
    <source>
        <dbReference type="EMBL" id="ATE56233.1"/>
    </source>
</evidence>
<dbReference type="InterPro" id="IPR017941">
    <property type="entry name" value="Rieske_2Fe-2S"/>
</dbReference>
<dbReference type="Proteomes" id="UP000218505">
    <property type="component" value="Chromosome"/>
</dbReference>
<dbReference type="InterPro" id="IPR036922">
    <property type="entry name" value="Rieske_2Fe-2S_sf"/>
</dbReference>
<evidence type="ECO:0000256" key="3">
    <source>
        <dbReference type="ARBA" id="ARBA00023004"/>
    </source>
</evidence>
<reference evidence="6" key="1">
    <citation type="submission" date="2017-09" db="EMBL/GenBank/DDBJ databases">
        <title>Complete Genome Sequence of ansamitocin-producing Bacterium Actinosynnema pretiosum X47.</title>
        <authorList>
            <person name="Cao G."/>
            <person name="Zong G."/>
            <person name="Zhong C."/>
            <person name="Fu J."/>
        </authorList>
    </citation>
    <scope>NUCLEOTIDE SEQUENCE [LARGE SCALE GENOMIC DNA]</scope>
    <source>
        <strain evidence="6">X47</strain>
    </source>
</reference>
<evidence type="ECO:0000256" key="4">
    <source>
        <dbReference type="ARBA" id="ARBA00023014"/>
    </source>
</evidence>
<dbReference type="PANTHER" id="PTHR21496">
    <property type="entry name" value="FERREDOXIN-RELATED"/>
    <property type="match status" value="1"/>
</dbReference>
<keyword evidence="2" id="KW-0479">Metal-binding</keyword>
<dbReference type="SUPFAM" id="SSF50022">
    <property type="entry name" value="ISP domain"/>
    <property type="match status" value="1"/>
</dbReference>
<keyword evidence="7" id="KW-1185">Reference proteome</keyword>
<keyword evidence="1" id="KW-0001">2Fe-2S</keyword>
<dbReference type="PANTHER" id="PTHR21496:SF23">
    <property type="entry name" value="3-PHENYLPROPIONATE_CINNAMIC ACID DIOXYGENASE FERREDOXIN SUBUNIT"/>
    <property type="match status" value="1"/>
</dbReference>
<evidence type="ECO:0000256" key="1">
    <source>
        <dbReference type="ARBA" id="ARBA00022714"/>
    </source>
</evidence>
<keyword evidence="4" id="KW-0411">Iron-sulfur</keyword>
<dbReference type="CDD" id="cd03528">
    <property type="entry name" value="Rieske_RO_ferredoxin"/>
    <property type="match status" value="1"/>
</dbReference>
<evidence type="ECO:0000256" key="2">
    <source>
        <dbReference type="ARBA" id="ARBA00022723"/>
    </source>
</evidence>
<keyword evidence="3" id="KW-0408">Iron</keyword>
<dbReference type="EMBL" id="CP023445">
    <property type="protein sequence ID" value="ATE56233.1"/>
    <property type="molecule type" value="Genomic_DNA"/>
</dbReference>
<feature type="domain" description="Rieske" evidence="5">
    <location>
        <begin position="4"/>
        <end position="101"/>
    </location>
</feature>